<organism evidence="1 2">
    <name type="scientific">Oldenlandia corymbosa var. corymbosa</name>
    <dbReference type="NCBI Taxonomy" id="529605"/>
    <lineage>
        <taxon>Eukaryota</taxon>
        <taxon>Viridiplantae</taxon>
        <taxon>Streptophyta</taxon>
        <taxon>Embryophyta</taxon>
        <taxon>Tracheophyta</taxon>
        <taxon>Spermatophyta</taxon>
        <taxon>Magnoliopsida</taxon>
        <taxon>eudicotyledons</taxon>
        <taxon>Gunneridae</taxon>
        <taxon>Pentapetalae</taxon>
        <taxon>asterids</taxon>
        <taxon>lamiids</taxon>
        <taxon>Gentianales</taxon>
        <taxon>Rubiaceae</taxon>
        <taxon>Rubioideae</taxon>
        <taxon>Spermacoceae</taxon>
        <taxon>Hedyotis-Oldenlandia complex</taxon>
        <taxon>Oldenlandia</taxon>
    </lineage>
</organism>
<gene>
    <name evidence="1" type="ORF">OLC1_LOCUS14962</name>
</gene>
<evidence type="ECO:0000313" key="2">
    <source>
        <dbReference type="Proteomes" id="UP001161247"/>
    </source>
</evidence>
<proteinExistence type="predicted"/>
<dbReference type="InterPro" id="IPR029055">
    <property type="entry name" value="Ntn_hydrolases_N"/>
</dbReference>
<dbReference type="EMBL" id="OX459122">
    <property type="protein sequence ID" value="CAI9106469.1"/>
    <property type="molecule type" value="Genomic_DNA"/>
</dbReference>
<keyword evidence="2" id="KW-1185">Reference proteome</keyword>
<dbReference type="SUPFAM" id="SSF56235">
    <property type="entry name" value="N-terminal nucleophile aminohydrolases (Ntn hydrolases)"/>
    <property type="match status" value="1"/>
</dbReference>
<accession>A0AAV1DF33</accession>
<dbReference type="Gene3D" id="3.60.20.10">
    <property type="entry name" value="Glutamine Phosphoribosylpyrophosphate, subunit 1, domain 1"/>
    <property type="match status" value="1"/>
</dbReference>
<dbReference type="Proteomes" id="UP001161247">
    <property type="component" value="Chromosome 5"/>
</dbReference>
<evidence type="ECO:0000313" key="1">
    <source>
        <dbReference type="EMBL" id="CAI9106469.1"/>
    </source>
</evidence>
<reference evidence="1" key="1">
    <citation type="submission" date="2023-03" db="EMBL/GenBank/DDBJ databases">
        <authorList>
            <person name="Julca I."/>
        </authorList>
    </citation>
    <scope>NUCLEOTIDE SEQUENCE</scope>
</reference>
<name>A0AAV1DF33_OLDCO</name>
<protein>
    <submittedName>
        <fullName evidence="1">OLC1v1005630C1</fullName>
    </submittedName>
</protein>
<dbReference type="AlphaFoldDB" id="A0AAV1DF33"/>
<sequence length="104" mass="11704">MAIKIYDYNKSSLIGDSNAIVVISVDSRCLYTTSRLVDSDHIEKLLVFGNRIAFVASGNSDVRDDLARLLRDEFQTNHNLTFGGAVRLVQDNIELSQKWEDSKP</sequence>